<comment type="caution">
    <text evidence="9">The sequence shown here is derived from an EMBL/GenBank/DDBJ whole genome shotgun (WGS) entry which is preliminary data.</text>
</comment>
<evidence type="ECO:0000256" key="1">
    <source>
        <dbReference type="ARBA" id="ARBA00010617"/>
    </source>
</evidence>
<dbReference type="InterPro" id="IPR017972">
    <property type="entry name" value="Cyt_P450_CS"/>
</dbReference>
<dbReference type="Proteomes" id="UP001596432">
    <property type="component" value="Unassembled WGS sequence"/>
</dbReference>
<dbReference type="AlphaFoldDB" id="A0ABD5XXP1"/>
<dbReference type="PRINTS" id="PR00385">
    <property type="entry name" value="P450"/>
</dbReference>
<keyword evidence="3 7" id="KW-0479">Metal-binding</keyword>
<dbReference type="PROSITE" id="PS00086">
    <property type="entry name" value="CYTOCHROME_P450"/>
    <property type="match status" value="1"/>
</dbReference>
<keyword evidence="4 7" id="KW-0560">Oxidoreductase</keyword>
<dbReference type="GeneID" id="78818691"/>
<dbReference type="PRINTS" id="PR00463">
    <property type="entry name" value="EP450I"/>
</dbReference>
<evidence type="ECO:0000256" key="5">
    <source>
        <dbReference type="ARBA" id="ARBA00023004"/>
    </source>
</evidence>
<dbReference type="InterPro" id="IPR002401">
    <property type="entry name" value="Cyt_P450_E_grp-I"/>
</dbReference>
<protein>
    <submittedName>
        <fullName evidence="9">Cytochrome P450</fullName>
    </submittedName>
</protein>
<dbReference type="GO" id="GO:0004497">
    <property type="term" value="F:monooxygenase activity"/>
    <property type="evidence" value="ECO:0007669"/>
    <property type="project" value="UniProtKB-KW"/>
</dbReference>
<evidence type="ECO:0000313" key="10">
    <source>
        <dbReference type="Proteomes" id="UP001596432"/>
    </source>
</evidence>
<comment type="similarity">
    <text evidence="1 7">Belongs to the cytochrome P450 family.</text>
</comment>
<dbReference type="InterPro" id="IPR050196">
    <property type="entry name" value="Cytochrome_P450_Monoox"/>
</dbReference>
<dbReference type="InterPro" id="IPR036396">
    <property type="entry name" value="Cyt_P450_sf"/>
</dbReference>
<name>A0ABD5XXP1_9EURY</name>
<evidence type="ECO:0000256" key="7">
    <source>
        <dbReference type="RuleBase" id="RU000461"/>
    </source>
</evidence>
<feature type="region of interest" description="Disordered" evidence="8">
    <location>
        <begin position="1"/>
        <end position="36"/>
    </location>
</feature>
<keyword evidence="6 7" id="KW-0503">Monooxygenase</keyword>
<evidence type="ECO:0000256" key="2">
    <source>
        <dbReference type="ARBA" id="ARBA00022617"/>
    </source>
</evidence>
<proteinExistence type="inferred from homology"/>
<evidence type="ECO:0000256" key="8">
    <source>
        <dbReference type="SAM" id="MobiDB-lite"/>
    </source>
</evidence>
<sequence length="479" mass="53674">MATHDASTERSEASTAEALRQSTPGDRPPGPDGLPLAGNTVEFLRDPLAFYDRCRALDDDVVSYRVAWSDGYMFTHPDDIERVLVTDDADFRRASVIRNSLGQIADGGLFLMEGEAWQAHRSALQPSFYRERIETYADMMARFADERADEWEGRDTVTVSEEMRTLTLEILAKTLLDVDVRGRESAIRDAAAAISDRFDVGSVSSLLPLWVPTPANRRCRRAVKEFDDAIADIVTDRRASEGEFDDLLSILLDLDVNGEGLDESEIRDHLFTFLFAGHETTALTLSYAVFLLATHPEKQARLHEELDDVLGDGSAGSAADGPRPTAADLFDVEYLDRVVDEALRLYPPAYTVFREPTRDVEIGGYEIPAGSTISMPQWVVHRDERWYDDPDAFRPERWTDDFRDDLPEYAYFPFGGGPRHCIGMRFALMETKLVLATLAQRFAFEPVTEPPLDLSMQITLQPDDPIEVGVQERSGAPPV</sequence>
<evidence type="ECO:0000256" key="6">
    <source>
        <dbReference type="ARBA" id="ARBA00023033"/>
    </source>
</evidence>
<gene>
    <name evidence="9" type="ORF">ACFQMA_01205</name>
</gene>
<feature type="compositionally biased region" description="Basic and acidic residues" evidence="8">
    <location>
        <begin position="1"/>
        <end position="12"/>
    </location>
</feature>
<dbReference type="InterPro" id="IPR001128">
    <property type="entry name" value="Cyt_P450"/>
</dbReference>
<reference evidence="9 10" key="1">
    <citation type="journal article" date="2019" name="Int. J. Syst. Evol. Microbiol.">
        <title>The Global Catalogue of Microorganisms (GCM) 10K type strain sequencing project: providing services to taxonomists for standard genome sequencing and annotation.</title>
        <authorList>
            <consortium name="The Broad Institute Genomics Platform"/>
            <consortium name="The Broad Institute Genome Sequencing Center for Infectious Disease"/>
            <person name="Wu L."/>
            <person name="Ma J."/>
        </authorList>
    </citation>
    <scope>NUCLEOTIDE SEQUENCE [LARGE SCALE GENOMIC DNA]</scope>
    <source>
        <strain evidence="9 10">XZYJT29</strain>
    </source>
</reference>
<evidence type="ECO:0000256" key="3">
    <source>
        <dbReference type="ARBA" id="ARBA00022723"/>
    </source>
</evidence>
<accession>A0ABD5XXP1</accession>
<dbReference type="PANTHER" id="PTHR24291:SF50">
    <property type="entry name" value="BIFUNCTIONAL ALBAFLAVENONE MONOOXYGENASE_TERPENE SYNTHASE"/>
    <property type="match status" value="1"/>
</dbReference>
<keyword evidence="5 7" id="KW-0408">Iron</keyword>
<dbReference type="Pfam" id="PF00067">
    <property type="entry name" value="p450"/>
    <property type="match status" value="1"/>
</dbReference>
<dbReference type="SUPFAM" id="SSF48264">
    <property type="entry name" value="Cytochrome P450"/>
    <property type="match status" value="1"/>
</dbReference>
<evidence type="ECO:0000313" key="9">
    <source>
        <dbReference type="EMBL" id="MFC7138454.1"/>
    </source>
</evidence>
<organism evidence="9 10">
    <name type="scientific">Halosimplex aquaticum</name>
    <dbReference type="NCBI Taxonomy" id="3026162"/>
    <lineage>
        <taxon>Archaea</taxon>
        <taxon>Methanobacteriati</taxon>
        <taxon>Methanobacteriota</taxon>
        <taxon>Stenosarchaea group</taxon>
        <taxon>Halobacteria</taxon>
        <taxon>Halobacteriales</taxon>
        <taxon>Haloarculaceae</taxon>
        <taxon>Halosimplex</taxon>
    </lineage>
</organism>
<keyword evidence="2 7" id="KW-0349">Heme</keyword>
<evidence type="ECO:0000256" key="4">
    <source>
        <dbReference type="ARBA" id="ARBA00023002"/>
    </source>
</evidence>
<dbReference type="EMBL" id="JBHTAS010000001">
    <property type="protein sequence ID" value="MFC7138454.1"/>
    <property type="molecule type" value="Genomic_DNA"/>
</dbReference>
<keyword evidence="10" id="KW-1185">Reference proteome</keyword>
<dbReference type="PANTHER" id="PTHR24291">
    <property type="entry name" value="CYTOCHROME P450 FAMILY 4"/>
    <property type="match status" value="1"/>
</dbReference>
<dbReference type="GO" id="GO:0046872">
    <property type="term" value="F:metal ion binding"/>
    <property type="evidence" value="ECO:0007669"/>
    <property type="project" value="UniProtKB-KW"/>
</dbReference>
<dbReference type="Gene3D" id="1.10.630.10">
    <property type="entry name" value="Cytochrome P450"/>
    <property type="match status" value="1"/>
</dbReference>
<dbReference type="RefSeq" id="WP_274324081.1">
    <property type="nucleotide sequence ID" value="NZ_CP118158.1"/>
</dbReference>